<dbReference type="EMBL" id="WTXG01000006">
    <property type="protein sequence ID" value="KAI0305287.1"/>
    <property type="molecule type" value="Genomic_DNA"/>
</dbReference>
<dbReference type="Proteomes" id="UP001203297">
    <property type="component" value="Unassembled WGS sequence"/>
</dbReference>
<gene>
    <name evidence="1" type="ORF">B0F90DRAFT_1183591</name>
</gene>
<evidence type="ECO:0000313" key="1">
    <source>
        <dbReference type="EMBL" id="KAI0305287.1"/>
    </source>
</evidence>
<keyword evidence="2" id="KW-1185">Reference proteome</keyword>
<evidence type="ECO:0000313" key="2">
    <source>
        <dbReference type="Proteomes" id="UP001203297"/>
    </source>
</evidence>
<organism evidence="1 2">
    <name type="scientific">Multifurca ochricompacta</name>
    <dbReference type="NCBI Taxonomy" id="376703"/>
    <lineage>
        <taxon>Eukaryota</taxon>
        <taxon>Fungi</taxon>
        <taxon>Dikarya</taxon>
        <taxon>Basidiomycota</taxon>
        <taxon>Agaricomycotina</taxon>
        <taxon>Agaricomycetes</taxon>
        <taxon>Russulales</taxon>
        <taxon>Russulaceae</taxon>
        <taxon>Multifurca</taxon>
    </lineage>
</organism>
<protein>
    <submittedName>
        <fullName evidence="1">Uncharacterized protein</fullName>
    </submittedName>
</protein>
<sequence length="156" mass="17150">MLLTVYSLEASDSSSVSLSPPSPCLLITIYSVTAASLSCKISSFSFTVADLCRRLSSWPSINSFFHARRRARSFRLWNSAFALSISSACSNLCWPFSVISHRCSTTGPSRPSSSRLSLISSNLRWRTTHLGDQRRALLEEPLSGAILRAAFLLNSI</sequence>
<comment type="caution">
    <text evidence="1">The sequence shown here is derived from an EMBL/GenBank/DDBJ whole genome shotgun (WGS) entry which is preliminary data.</text>
</comment>
<proteinExistence type="predicted"/>
<name>A0AAD4M9W3_9AGAM</name>
<accession>A0AAD4M9W3</accession>
<dbReference type="AlphaFoldDB" id="A0AAD4M9W3"/>
<reference evidence="1" key="1">
    <citation type="journal article" date="2022" name="New Phytol.">
        <title>Evolutionary transition to the ectomycorrhizal habit in the genomes of a hyperdiverse lineage of mushroom-forming fungi.</title>
        <authorList>
            <person name="Looney B."/>
            <person name="Miyauchi S."/>
            <person name="Morin E."/>
            <person name="Drula E."/>
            <person name="Courty P.E."/>
            <person name="Kohler A."/>
            <person name="Kuo A."/>
            <person name="LaButti K."/>
            <person name="Pangilinan J."/>
            <person name="Lipzen A."/>
            <person name="Riley R."/>
            <person name="Andreopoulos W."/>
            <person name="He G."/>
            <person name="Johnson J."/>
            <person name="Nolan M."/>
            <person name="Tritt A."/>
            <person name="Barry K.W."/>
            <person name="Grigoriev I.V."/>
            <person name="Nagy L.G."/>
            <person name="Hibbett D."/>
            <person name="Henrissat B."/>
            <person name="Matheny P.B."/>
            <person name="Labbe J."/>
            <person name="Martin F.M."/>
        </authorList>
    </citation>
    <scope>NUCLEOTIDE SEQUENCE</scope>
    <source>
        <strain evidence="1">BPL690</strain>
    </source>
</reference>